<sequence>MAENSALGSTVFPISRVKRIVKEDKSIQLCSSEAVFLIAKATEHFIKNISAESYELCQLDKRRTVQYKDISRSVEHSEKYFFLADIVPATIPLSSITESDKAQHHEHL</sequence>
<organism evidence="4 5">
    <name type="scientific">Smittium simulii</name>
    <dbReference type="NCBI Taxonomy" id="133385"/>
    <lineage>
        <taxon>Eukaryota</taxon>
        <taxon>Fungi</taxon>
        <taxon>Fungi incertae sedis</taxon>
        <taxon>Zoopagomycota</taxon>
        <taxon>Kickxellomycotina</taxon>
        <taxon>Harpellomycetes</taxon>
        <taxon>Harpellales</taxon>
        <taxon>Legeriomycetaceae</taxon>
        <taxon>Smittium</taxon>
    </lineage>
</organism>
<dbReference type="AlphaFoldDB" id="A0A2T9YCL9"/>
<dbReference type="Gene3D" id="1.10.20.10">
    <property type="entry name" value="Histone, subunit A"/>
    <property type="match status" value="1"/>
</dbReference>
<comment type="caution">
    <text evidence="4">The sequence shown here is derived from an EMBL/GenBank/DDBJ whole genome shotgun (WGS) entry which is preliminary data.</text>
</comment>
<evidence type="ECO:0000256" key="1">
    <source>
        <dbReference type="ARBA" id="ARBA00004123"/>
    </source>
</evidence>
<keyword evidence="5" id="KW-1185">Reference proteome</keyword>
<dbReference type="SUPFAM" id="SSF47113">
    <property type="entry name" value="Histone-fold"/>
    <property type="match status" value="1"/>
</dbReference>
<dbReference type="InterPro" id="IPR009072">
    <property type="entry name" value="Histone-fold"/>
</dbReference>
<dbReference type="GO" id="GO:0008623">
    <property type="term" value="C:CHRAC"/>
    <property type="evidence" value="ECO:0007669"/>
    <property type="project" value="TreeGrafter"/>
</dbReference>
<dbReference type="GO" id="GO:0046982">
    <property type="term" value="F:protein heterodimerization activity"/>
    <property type="evidence" value="ECO:0007669"/>
    <property type="project" value="InterPro"/>
</dbReference>
<proteinExistence type="predicted"/>
<dbReference type="InterPro" id="IPR003958">
    <property type="entry name" value="CBFA_NFYB_domain"/>
</dbReference>
<dbReference type="InterPro" id="IPR050568">
    <property type="entry name" value="Transcr_DNA_Rep_Reg"/>
</dbReference>
<dbReference type="EMBL" id="MBFR01000277">
    <property type="protein sequence ID" value="PVU90083.1"/>
    <property type="molecule type" value="Genomic_DNA"/>
</dbReference>
<feature type="domain" description="Transcription factor CBF/NF-Y/archaeal histone" evidence="3">
    <location>
        <begin position="12"/>
        <end position="73"/>
    </location>
</feature>
<name>A0A2T9YCL9_9FUNG</name>
<dbReference type="STRING" id="133385.A0A2T9YCL9"/>
<dbReference type="CDD" id="cd23645">
    <property type="entry name" value="HFD_Dpb3-like"/>
    <property type="match status" value="1"/>
</dbReference>
<dbReference type="Proteomes" id="UP000245383">
    <property type="component" value="Unassembled WGS sequence"/>
</dbReference>
<evidence type="ECO:0000313" key="5">
    <source>
        <dbReference type="Proteomes" id="UP000245383"/>
    </source>
</evidence>
<reference evidence="4 5" key="1">
    <citation type="journal article" date="2018" name="MBio">
        <title>Comparative Genomics Reveals the Core Gene Toolbox for the Fungus-Insect Symbiosis.</title>
        <authorList>
            <person name="Wang Y."/>
            <person name="Stata M."/>
            <person name="Wang W."/>
            <person name="Stajich J.E."/>
            <person name="White M.M."/>
            <person name="Moncalvo J.M."/>
        </authorList>
    </citation>
    <scope>NUCLEOTIDE SEQUENCE [LARGE SCALE GENOMIC DNA]</scope>
    <source>
        <strain evidence="4 5">SWE-8-4</strain>
    </source>
</reference>
<protein>
    <recommendedName>
        <fullName evidence="3">Transcription factor CBF/NF-Y/archaeal histone domain-containing protein</fullName>
    </recommendedName>
</protein>
<evidence type="ECO:0000256" key="2">
    <source>
        <dbReference type="ARBA" id="ARBA00023242"/>
    </source>
</evidence>
<dbReference type="OrthoDB" id="636685at2759"/>
<evidence type="ECO:0000259" key="3">
    <source>
        <dbReference type="Pfam" id="PF00808"/>
    </source>
</evidence>
<comment type="subcellular location">
    <subcellularLocation>
        <location evidence="1">Nucleus</location>
    </subcellularLocation>
</comment>
<gene>
    <name evidence="4" type="ORF">BB561_005026</name>
</gene>
<dbReference type="GO" id="GO:0006261">
    <property type="term" value="P:DNA-templated DNA replication"/>
    <property type="evidence" value="ECO:0007669"/>
    <property type="project" value="TreeGrafter"/>
</dbReference>
<keyword evidence="2" id="KW-0539">Nucleus</keyword>
<evidence type="ECO:0000313" key="4">
    <source>
        <dbReference type="EMBL" id="PVU90083.1"/>
    </source>
</evidence>
<accession>A0A2T9YCL9</accession>
<dbReference type="Pfam" id="PF00808">
    <property type="entry name" value="CBFD_NFYB_HMF"/>
    <property type="match status" value="1"/>
</dbReference>
<dbReference type="PANTHER" id="PTHR10252:SF54">
    <property type="entry name" value="CHROMATIN ACCESSIBILITY COMPLEX PROTEIN 1"/>
    <property type="match status" value="1"/>
</dbReference>
<dbReference type="PANTHER" id="PTHR10252">
    <property type="entry name" value="HISTONE-LIKE TRANSCRIPTION FACTOR CCAAT-RELATED"/>
    <property type="match status" value="1"/>
</dbReference>